<dbReference type="Pfam" id="PF05698">
    <property type="entry name" value="Trigger_C"/>
    <property type="match status" value="1"/>
</dbReference>
<name>A0A1J5TLK8_9ZZZZ</name>
<dbReference type="GO" id="GO:0043022">
    <property type="term" value="F:ribosome binding"/>
    <property type="evidence" value="ECO:0007669"/>
    <property type="project" value="TreeGrafter"/>
</dbReference>
<evidence type="ECO:0000313" key="8">
    <source>
        <dbReference type="EMBL" id="OIR14588.1"/>
    </source>
</evidence>
<dbReference type="NCBIfam" id="TIGR00115">
    <property type="entry name" value="tig"/>
    <property type="match status" value="1"/>
</dbReference>
<dbReference type="EC" id="5.2.1.8" evidence="3"/>
<evidence type="ECO:0000256" key="1">
    <source>
        <dbReference type="ARBA" id="ARBA00000971"/>
    </source>
</evidence>
<evidence type="ECO:0000259" key="7">
    <source>
        <dbReference type="PROSITE" id="PS50059"/>
    </source>
</evidence>
<reference evidence="8" key="1">
    <citation type="submission" date="2016-10" db="EMBL/GenBank/DDBJ databases">
        <title>Sequence of Gallionella enrichment culture.</title>
        <authorList>
            <person name="Poehlein A."/>
            <person name="Muehling M."/>
            <person name="Daniel R."/>
        </authorList>
    </citation>
    <scope>NUCLEOTIDE SEQUENCE</scope>
</reference>
<evidence type="ECO:0000256" key="2">
    <source>
        <dbReference type="ARBA" id="ARBA00005464"/>
    </source>
</evidence>
<organism evidence="8">
    <name type="scientific">mine drainage metagenome</name>
    <dbReference type="NCBI Taxonomy" id="410659"/>
    <lineage>
        <taxon>unclassified sequences</taxon>
        <taxon>metagenomes</taxon>
        <taxon>ecological metagenomes</taxon>
    </lineage>
</organism>
<dbReference type="InterPro" id="IPR005215">
    <property type="entry name" value="Trig_fac"/>
</dbReference>
<dbReference type="Gene3D" id="3.30.70.1050">
    <property type="entry name" value="Trigger factor ribosome-binding domain"/>
    <property type="match status" value="1"/>
</dbReference>
<dbReference type="PANTHER" id="PTHR30560">
    <property type="entry name" value="TRIGGER FACTOR CHAPERONE AND PEPTIDYL-PROLYL CIS/TRANS ISOMERASE"/>
    <property type="match status" value="1"/>
</dbReference>
<dbReference type="InterPro" id="IPR027304">
    <property type="entry name" value="Trigger_fact/SurA_dom_sf"/>
</dbReference>
<dbReference type="InterPro" id="IPR008881">
    <property type="entry name" value="Trigger_fac_ribosome-bd_bac"/>
</dbReference>
<dbReference type="GO" id="GO:0044183">
    <property type="term" value="F:protein folding chaperone"/>
    <property type="evidence" value="ECO:0007669"/>
    <property type="project" value="TreeGrafter"/>
</dbReference>
<keyword evidence="4" id="KW-0697">Rotamase</keyword>
<gene>
    <name evidence="8" type="primary">tig_3</name>
    <name evidence="8" type="ORF">GALL_43920</name>
</gene>
<evidence type="ECO:0000256" key="6">
    <source>
        <dbReference type="ARBA" id="ARBA00023235"/>
    </source>
</evidence>
<comment type="catalytic activity">
    <reaction evidence="1">
        <text>[protein]-peptidylproline (omega=180) = [protein]-peptidylproline (omega=0)</text>
        <dbReference type="Rhea" id="RHEA:16237"/>
        <dbReference type="Rhea" id="RHEA-COMP:10747"/>
        <dbReference type="Rhea" id="RHEA-COMP:10748"/>
        <dbReference type="ChEBI" id="CHEBI:83833"/>
        <dbReference type="ChEBI" id="CHEBI:83834"/>
        <dbReference type="EC" id="5.2.1.8"/>
    </reaction>
</comment>
<sequence length="434" mass="48364">MSNVETLSGLQRRLNASIPQQQLRGEMEARLKRIGRTAKVHGFRPGKVPYKVLEQQYGPSVQQEVLGESLQRTFADAAVTNKLQVAGYPQFEIKTADLNAPQIEFSATFEVYPEVVLGDISGESVNRVVFTLSDADVEETINTLRKQRAEFKKTDRAAQNDDQVRIDFSGKLNGVVFEGGEGKDLALVLGAGRMLPDFEKAILGMKAGETKSFDMTFPADYHGKEVAGKQVTFTITVHAVEEAHLPEVDAEFAKSLGAADGDVAKLKEEIRDNVGREAERRVKVRNKDNAMEVLLKIAQLEVPKALLESEAHNLMQQTLQDMEARGMKIPKGMQLPPDMFVERATKRVKLGLILSELMKKHDLKAKPEQMKALVQEYAQSYEHPEEVVRWYAAEPGRMREVENLVLEDNVVAWVMAGAKVSDQTVTLNELMGSN</sequence>
<dbReference type="GO" id="GO:0015031">
    <property type="term" value="P:protein transport"/>
    <property type="evidence" value="ECO:0007669"/>
    <property type="project" value="InterPro"/>
</dbReference>
<dbReference type="PROSITE" id="PS50059">
    <property type="entry name" value="FKBP_PPIASE"/>
    <property type="match status" value="1"/>
</dbReference>
<dbReference type="InterPro" id="IPR001179">
    <property type="entry name" value="PPIase_FKBP_dom"/>
</dbReference>
<dbReference type="Pfam" id="PF00254">
    <property type="entry name" value="FKBP_C"/>
    <property type="match status" value="1"/>
</dbReference>
<dbReference type="GO" id="GO:0043335">
    <property type="term" value="P:protein unfolding"/>
    <property type="evidence" value="ECO:0007669"/>
    <property type="project" value="TreeGrafter"/>
</dbReference>
<dbReference type="SUPFAM" id="SSF109998">
    <property type="entry name" value="Triger factor/SurA peptide-binding domain-like"/>
    <property type="match status" value="1"/>
</dbReference>
<feature type="domain" description="PPIase FKBP-type" evidence="7">
    <location>
        <begin position="161"/>
        <end position="249"/>
    </location>
</feature>
<dbReference type="PIRSF" id="PIRSF003095">
    <property type="entry name" value="Trigger_factor"/>
    <property type="match status" value="1"/>
</dbReference>
<dbReference type="EMBL" id="MLJW01000011">
    <property type="protein sequence ID" value="OIR14588.1"/>
    <property type="molecule type" value="Genomic_DNA"/>
</dbReference>
<dbReference type="Gene3D" id="3.10.50.40">
    <property type="match status" value="1"/>
</dbReference>
<dbReference type="HAMAP" id="MF_00303">
    <property type="entry name" value="Trigger_factor_Tig"/>
    <property type="match status" value="1"/>
</dbReference>
<dbReference type="SUPFAM" id="SSF54534">
    <property type="entry name" value="FKBP-like"/>
    <property type="match status" value="1"/>
</dbReference>
<dbReference type="InterPro" id="IPR008880">
    <property type="entry name" value="Trigger_fac_C"/>
</dbReference>
<keyword evidence="5" id="KW-0143">Chaperone</keyword>
<dbReference type="GO" id="GO:0003755">
    <property type="term" value="F:peptidyl-prolyl cis-trans isomerase activity"/>
    <property type="evidence" value="ECO:0007669"/>
    <property type="project" value="UniProtKB-KW"/>
</dbReference>
<evidence type="ECO:0000256" key="3">
    <source>
        <dbReference type="ARBA" id="ARBA00013194"/>
    </source>
</evidence>
<dbReference type="AlphaFoldDB" id="A0A1J5TLK8"/>
<comment type="similarity">
    <text evidence="2">Belongs to the FKBP-type PPIase family. Tig subfamily.</text>
</comment>
<dbReference type="InterPro" id="IPR036611">
    <property type="entry name" value="Trigger_fac_ribosome-bd_sf"/>
</dbReference>
<proteinExistence type="inferred from homology"/>
<dbReference type="InterPro" id="IPR046357">
    <property type="entry name" value="PPIase_dom_sf"/>
</dbReference>
<dbReference type="GO" id="GO:0051083">
    <property type="term" value="P:'de novo' cotranslational protein folding"/>
    <property type="evidence" value="ECO:0007669"/>
    <property type="project" value="TreeGrafter"/>
</dbReference>
<dbReference type="Gene3D" id="1.10.3120.10">
    <property type="entry name" value="Trigger factor, C-terminal domain"/>
    <property type="match status" value="1"/>
</dbReference>
<accession>A0A1J5TLK8</accession>
<evidence type="ECO:0000256" key="4">
    <source>
        <dbReference type="ARBA" id="ARBA00023110"/>
    </source>
</evidence>
<dbReference type="FunFam" id="3.10.50.40:FF:000001">
    <property type="entry name" value="Trigger factor"/>
    <property type="match status" value="1"/>
</dbReference>
<dbReference type="InterPro" id="IPR037041">
    <property type="entry name" value="Trigger_fac_C_sf"/>
</dbReference>
<comment type="caution">
    <text evidence="8">The sequence shown here is derived from an EMBL/GenBank/DDBJ whole genome shotgun (WGS) entry which is preliminary data.</text>
</comment>
<dbReference type="PANTHER" id="PTHR30560:SF3">
    <property type="entry name" value="TRIGGER FACTOR-LIKE PROTEIN TIG, CHLOROPLASTIC"/>
    <property type="match status" value="1"/>
</dbReference>
<dbReference type="Pfam" id="PF05697">
    <property type="entry name" value="Trigger_N"/>
    <property type="match status" value="1"/>
</dbReference>
<keyword evidence="6 8" id="KW-0413">Isomerase</keyword>
<evidence type="ECO:0000256" key="5">
    <source>
        <dbReference type="ARBA" id="ARBA00023186"/>
    </source>
</evidence>
<protein>
    <recommendedName>
        <fullName evidence="3">peptidylprolyl isomerase</fullName>
        <ecNumber evidence="3">5.2.1.8</ecNumber>
    </recommendedName>
</protein>
<dbReference type="SUPFAM" id="SSF102735">
    <property type="entry name" value="Trigger factor ribosome-binding domain"/>
    <property type="match status" value="1"/>
</dbReference>